<sequence length="93" mass="10441">VTVNRDLLIKYINAITESEKKIPGFVGITEFPEPINSFTKGVMASDILTFFPLAQDKEEMSWGVTANLLLNREAIGCFRFQEHVFPISMASSE</sequence>
<evidence type="ECO:0000313" key="1">
    <source>
        <dbReference type="EMBL" id="GAG63789.1"/>
    </source>
</evidence>
<protein>
    <submittedName>
        <fullName evidence="1">Uncharacterized protein</fullName>
    </submittedName>
</protein>
<accession>X0Z454</accession>
<gene>
    <name evidence="1" type="ORF">S01H4_20371</name>
</gene>
<proteinExistence type="predicted"/>
<dbReference type="EMBL" id="BART01009153">
    <property type="protein sequence ID" value="GAG63789.1"/>
    <property type="molecule type" value="Genomic_DNA"/>
</dbReference>
<feature type="non-terminal residue" evidence="1">
    <location>
        <position position="1"/>
    </location>
</feature>
<organism evidence="1">
    <name type="scientific">marine sediment metagenome</name>
    <dbReference type="NCBI Taxonomy" id="412755"/>
    <lineage>
        <taxon>unclassified sequences</taxon>
        <taxon>metagenomes</taxon>
        <taxon>ecological metagenomes</taxon>
    </lineage>
</organism>
<dbReference type="AlphaFoldDB" id="X0Z454"/>
<comment type="caution">
    <text evidence="1">The sequence shown here is derived from an EMBL/GenBank/DDBJ whole genome shotgun (WGS) entry which is preliminary data.</text>
</comment>
<name>X0Z454_9ZZZZ</name>
<reference evidence="1" key="1">
    <citation type="journal article" date="2014" name="Front. Microbiol.">
        <title>High frequency of phylogenetically diverse reductive dehalogenase-homologous genes in deep subseafloor sedimentary metagenomes.</title>
        <authorList>
            <person name="Kawai M."/>
            <person name="Futagami T."/>
            <person name="Toyoda A."/>
            <person name="Takaki Y."/>
            <person name="Nishi S."/>
            <person name="Hori S."/>
            <person name="Arai W."/>
            <person name="Tsubouchi T."/>
            <person name="Morono Y."/>
            <person name="Uchiyama I."/>
            <person name="Ito T."/>
            <person name="Fujiyama A."/>
            <person name="Inagaki F."/>
            <person name="Takami H."/>
        </authorList>
    </citation>
    <scope>NUCLEOTIDE SEQUENCE</scope>
    <source>
        <strain evidence="1">Expedition CK06-06</strain>
    </source>
</reference>